<dbReference type="EMBL" id="MT142769">
    <property type="protein sequence ID" value="QJA88304.1"/>
    <property type="molecule type" value="Genomic_DNA"/>
</dbReference>
<proteinExistence type="predicted"/>
<feature type="domain" description="Calcineurin-like phosphoesterase" evidence="1">
    <location>
        <begin position="1"/>
        <end position="198"/>
    </location>
</feature>
<dbReference type="PANTHER" id="PTHR30337">
    <property type="entry name" value="COMPONENT OF ATP-DEPENDENT DSDNA EXONUCLEASE"/>
    <property type="match status" value="1"/>
</dbReference>
<dbReference type="SUPFAM" id="SSF56300">
    <property type="entry name" value="Metallo-dependent phosphatases"/>
    <property type="match status" value="1"/>
</dbReference>
<dbReference type="Gene3D" id="3.60.21.10">
    <property type="match status" value="1"/>
</dbReference>
<dbReference type="InterPro" id="IPR004843">
    <property type="entry name" value="Calcineurin-like_PHP"/>
</dbReference>
<accession>A0A6M3L481</accession>
<gene>
    <name evidence="2" type="ORF">MM415B02787_0009</name>
</gene>
<dbReference type="Pfam" id="PF00149">
    <property type="entry name" value="Metallophos"/>
    <property type="match status" value="1"/>
</dbReference>
<sequence length="359" mass="41481">MEFIVISDLHVNEHPIFRNGEGRNLSLKIIEDCLDQVWDYAKKVDGPVIHTGDLFDMRNKIPVNLVAFTQKMFSKCSNKIYLLKGTSFHDGEADNYNGNIFSLQKDFETFDVPTGIYSNKGFVFYFLPSVPKSKLLEAIEIFKNKTGKNDNKLTRIVFGHSALAGAKTLAYEASSDESLSKKDLDFFHFGFFGHYHKYQEVWNNFFQVGSPYRVDFSERMDPKGFIHFKDGKVKFIPLQIPDMVQIDIDKHFRPYRGKIKDTFFKFVITGDSDFVNGFDSPMMEKQFYELGALGIRCERKITGLDAADQAREIRIRKEDSPLKMLNRYVDLMEEEDRLGGLDKQRILRIGKLAMEKGTE</sequence>
<organism evidence="2">
    <name type="scientific">viral metagenome</name>
    <dbReference type="NCBI Taxonomy" id="1070528"/>
    <lineage>
        <taxon>unclassified sequences</taxon>
        <taxon>metagenomes</taxon>
        <taxon>organismal metagenomes</taxon>
    </lineage>
</organism>
<dbReference type="InterPro" id="IPR029052">
    <property type="entry name" value="Metallo-depent_PP-like"/>
</dbReference>
<evidence type="ECO:0000313" key="2">
    <source>
        <dbReference type="EMBL" id="QJA88304.1"/>
    </source>
</evidence>
<name>A0A6M3L481_9ZZZZ</name>
<protein>
    <submittedName>
        <fullName evidence="2">Putative calcineurin-like phosphoesterase</fullName>
    </submittedName>
</protein>
<reference evidence="2" key="1">
    <citation type="submission" date="2020-03" db="EMBL/GenBank/DDBJ databases">
        <title>The deep terrestrial virosphere.</title>
        <authorList>
            <person name="Holmfeldt K."/>
            <person name="Nilsson E."/>
            <person name="Simone D."/>
            <person name="Lopez-Fernandez M."/>
            <person name="Wu X."/>
            <person name="de Brujin I."/>
            <person name="Lundin D."/>
            <person name="Andersson A."/>
            <person name="Bertilsson S."/>
            <person name="Dopson M."/>
        </authorList>
    </citation>
    <scope>NUCLEOTIDE SEQUENCE</scope>
    <source>
        <strain evidence="2">MM415B02787</strain>
    </source>
</reference>
<dbReference type="InterPro" id="IPR050535">
    <property type="entry name" value="DNA_Repair-Maintenance_Comp"/>
</dbReference>
<evidence type="ECO:0000259" key="1">
    <source>
        <dbReference type="Pfam" id="PF00149"/>
    </source>
</evidence>
<dbReference type="AlphaFoldDB" id="A0A6M3L481"/>
<dbReference type="GO" id="GO:0016787">
    <property type="term" value="F:hydrolase activity"/>
    <property type="evidence" value="ECO:0007669"/>
    <property type="project" value="InterPro"/>
</dbReference>